<dbReference type="Gene3D" id="3.40.50.1820">
    <property type="entry name" value="alpha/beta hydrolase"/>
    <property type="match status" value="2"/>
</dbReference>
<evidence type="ECO:0000256" key="1">
    <source>
        <dbReference type="ARBA" id="ARBA00023180"/>
    </source>
</evidence>
<evidence type="ECO:0000313" key="5">
    <source>
        <dbReference type="Proteomes" id="UP000005205"/>
    </source>
</evidence>
<dbReference type="EMBL" id="ADTU01026272">
    <property type="status" value="NOT_ANNOTATED_CDS"/>
    <property type="molecule type" value="Genomic_DNA"/>
</dbReference>
<dbReference type="InParanoid" id="A0A158NU67"/>
<dbReference type="InterPro" id="IPR019819">
    <property type="entry name" value="Carboxylesterase_B_CS"/>
</dbReference>
<keyword evidence="2" id="KW-0732">Signal</keyword>
<reference evidence="5" key="1">
    <citation type="journal article" date="2011" name="PLoS Genet.">
        <title>The genome sequence of the leaf-cutter ant Atta cephalotes reveals insights into its obligate symbiotic lifestyle.</title>
        <authorList>
            <person name="Suen G."/>
            <person name="Teiling C."/>
            <person name="Li L."/>
            <person name="Holt C."/>
            <person name="Abouheif E."/>
            <person name="Bornberg-Bauer E."/>
            <person name="Bouffard P."/>
            <person name="Caldera E.J."/>
            <person name="Cash E."/>
            <person name="Cavanaugh A."/>
            <person name="Denas O."/>
            <person name="Elhaik E."/>
            <person name="Fave M.J."/>
            <person name="Gadau J."/>
            <person name="Gibson J.D."/>
            <person name="Graur D."/>
            <person name="Grubbs K.J."/>
            <person name="Hagen D.E."/>
            <person name="Harkins T.T."/>
            <person name="Helmkampf M."/>
            <person name="Hu H."/>
            <person name="Johnson B.R."/>
            <person name="Kim J."/>
            <person name="Marsh S.E."/>
            <person name="Moeller J.A."/>
            <person name="Munoz-Torres M.C."/>
            <person name="Murphy M.C."/>
            <person name="Naughton M.C."/>
            <person name="Nigam S."/>
            <person name="Overson R."/>
            <person name="Rajakumar R."/>
            <person name="Reese J.T."/>
            <person name="Scott J.J."/>
            <person name="Smith C.R."/>
            <person name="Tao S."/>
            <person name="Tsutsui N.D."/>
            <person name="Viljakainen L."/>
            <person name="Wissler L."/>
            <person name="Yandell M.D."/>
            <person name="Zimmer F."/>
            <person name="Taylor J."/>
            <person name="Slater S.C."/>
            <person name="Clifton S.W."/>
            <person name="Warren W.C."/>
            <person name="Elsik C.G."/>
            <person name="Smith C.D."/>
            <person name="Weinstock G.M."/>
            <person name="Gerardo N.M."/>
            <person name="Currie C.R."/>
        </authorList>
    </citation>
    <scope>NUCLEOTIDE SEQUENCE [LARGE SCALE GENOMIC DNA]</scope>
</reference>
<feature type="domain" description="Carboxylesterase type B" evidence="3">
    <location>
        <begin position="27"/>
        <end position="181"/>
    </location>
</feature>
<dbReference type="PANTHER" id="PTHR11559">
    <property type="entry name" value="CARBOXYLESTERASE"/>
    <property type="match status" value="1"/>
</dbReference>
<keyword evidence="1" id="KW-0325">Glycoprotein</keyword>
<evidence type="ECO:0000259" key="3">
    <source>
        <dbReference type="Pfam" id="PF00135"/>
    </source>
</evidence>
<feature type="domain" description="Carboxylesterase type B" evidence="3">
    <location>
        <begin position="201"/>
        <end position="532"/>
    </location>
</feature>
<dbReference type="OrthoDB" id="19653at2759"/>
<sequence>MRECRNNIFIQLGLICIFVFNVVCGNPPIAKTSNGTLYGTTMPTRLGRNIYAFLGIPYAAPPLQKLRFKPPQPPIAWNGTLHATTNADICTQRNIYVDQKEIVGNEDCLYLNVYTPCIQCTEEHSNLNHDPEQQRQKVFARFPVMIWFHGGGWIAGAGHSEYYGPKFLLDFDLVLVTVNFRHYLTRFYDREMFYVFLNHVGLFHRGISQSGNFYNPWTLTLPGIARMRAMTLGKHLGCSTENSKDLIECLQTKSAEEIIGTDQLFKKFGYCPMIPFRPVIEPEHPGAFLIEDPLISVREGRLLDVPWMTGITSEEGAIKVADIYGRKQNVKELETNFNKIVPMSLLYDERYNVTNEDLRNEITVTIRNFYFGYNAIDYTEYSRLKVVDMYSDSWFNHGTHEAVQDFIVNQTSPVFYYYFAYKGSVSFSTIFGDPVRDYGVSHADDLQYLFPVGEQLFPNTVLSEEDHKMIDIMTYIWYNFANSGNPTPKITKAVPLKWKPVKTNSAPEYLRIENSKKITMDHSLLWQRMIFWDSVTRRLMNHGNIYRHLKDEL</sequence>
<dbReference type="STRING" id="12957.A0A158NU67"/>
<name>A0A158NU67_ATTCE</name>
<protein>
    <recommendedName>
        <fullName evidence="3">Carboxylesterase type B domain-containing protein</fullName>
    </recommendedName>
</protein>
<organism evidence="4 5">
    <name type="scientific">Atta cephalotes</name>
    <name type="common">Leafcutter ant</name>
    <dbReference type="NCBI Taxonomy" id="12957"/>
    <lineage>
        <taxon>Eukaryota</taxon>
        <taxon>Metazoa</taxon>
        <taxon>Ecdysozoa</taxon>
        <taxon>Arthropoda</taxon>
        <taxon>Hexapoda</taxon>
        <taxon>Insecta</taxon>
        <taxon>Pterygota</taxon>
        <taxon>Neoptera</taxon>
        <taxon>Endopterygota</taxon>
        <taxon>Hymenoptera</taxon>
        <taxon>Apocrita</taxon>
        <taxon>Aculeata</taxon>
        <taxon>Formicoidea</taxon>
        <taxon>Formicidae</taxon>
        <taxon>Myrmicinae</taxon>
        <taxon>Atta</taxon>
    </lineage>
</organism>
<dbReference type="PROSITE" id="PS00941">
    <property type="entry name" value="CARBOXYLESTERASE_B_2"/>
    <property type="match status" value="1"/>
</dbReference>
<dbReference type="Proteomes" id="UP000005205">
    <property type="component" value="Unassembled WGS sequence"/>
</dbReference>
<dbReference type="AlphaFoldDB" id="A0A158NU67"/>
<accession>A0A158NU67</accession>
<evidence type="ECO:0000313" key="4">
    <source>
        <dbReference type="EnsemblMetazoa" id="XP_012061075.1"/>
    </source>
</evidence>
<feature type="chain" id="PRO_5007629565" description="Carboxylesterase type B domain-containing protein" evidence="2">
    <location>
        <begin position="26"/>
        <end position="553"/>
    </location>
</feature>
<dbReference type="InterPro" id="IPR029058">
    <property type="entry name" value="AB_hydrolase_fold"/>
</dbReference>
<dbReference type="EMBL" id="ADTU01026273">
    <property type="status" value="NOT_ANNOTATED_CDS"/>
    <property type="molecule type" value="Genomic_DNA"/>
</dbReference>
<evidence type="ECO:0000256" key="2">
    <source>
        <dbReference type="SAM" id="SignalP"/>
    </source>
</evidence>
<dbReference type="SUPFAM" id="SSF53474">
    <property type="entry name" value="alpha/beta-Hydrolases"/>
    <property type="match status" value="1"/>
</dbReference>
<dbReference type="EnsemblMetazoa" id="XM_012205685.1">
    <property type="protein sequence ID" value="XP_012061075.1"/>
    <property type="gene ID" value="LOC105624327"/>
</dbReference>
<feature type="signal peptide" evidence="2">
    <location>
        <begin position="1"/>
        <end position="25"/>
    </location>
</feature>
<dbReference type="Pfam" id="PF00135">
    <property type="entry name" value="COesterase"/>
    <property type="match status" value="2"/>
</dbReference>
<reference evidence="4" key="2">
    <citation type="submission" date="2016-04" db="UniProtKB">
        <authorList>
            <consortium name="EnsemblMetazoa"/>
        </authorList>
    </citation>
    <scope>IDENTIFICATION</scope>
</reference>
<gene>
    <name evidence="4" type="primary">105624327</name>
</gene>
<dbReference type="InterPro" id="IPR050309">
    <property type="entry name" value="Type-B_Carboxylest/Lipase"/>
</dbReference>
<keyword evidence="5" id="KW-1185">Reference proteome</keyword>
<dbReference type="KEGG" id="acep:105624327"/>
<dbReference type="InterPro" id="IPR002018">
    <property type="entry name" value="CarbesteraseB"/>
</dbReference>
<proteinExistence type="predicted"/>
<dbReference type="eggNOG" id="KOG1516">
    <property type="taxonomic scope" value="Eukaryota"/>
</dbReference>